<dbReference type="InterPro" id="IPR016009">
    <property type="entry name" value="tRNA_MeTrfase_TRMD/TRM10"/>
</dbReference>
<evidence type="ECO:0000256" key="8">
    <source>
        <dbReference type="ARBA" id="ARBA00022603"/>
    </source>
</evidence>
<dbReference type="GO" id="GO:0002939">
    <property type="term" value="P:tRNA N1-guanine methylation"/>
    <property type="evidence" value="ECO:0007669"/>
    <property type="project" value="TreeGrafter"/>
</dbReference>
<keyword evidence="10 15" id="KW-0949">S-adenosyl-L-methionine</keyword>
<comment type="similarity">
    <text evidence="3 15 17">Belongs to the RNA methyltransferase TrmD family.</text>
</comment>
<dbReference type="SUPFAM" id="SSF75217">
    <property type="entry name" value="alpha/beta knot"/>
    <property type="match status" value="1"/>
</dbReference>
<proteinExistence type="inferred from homology"/>
<evidence type="ECO:0000256" key="10">
    <source>
        <dbReference type="ARBA" id="ARBA00022691"/>
    </source>
</evidence>
<comment type="subcellular location">
    <subcellularLocation>
        <location evidence="2 15 17">Cytoplasm</location>
    </subcellularLocation>
</comment>
<dbReference type="InterPro" id="IPR023148">
    <property type="entry name" value="tRNA_m1G_MeTrfase_C_sf"/>
</dbReference>
<dbReference type="AlphaFoldDB" id="A0A1V5M9P1"/>
<dbReference type="Gene3D" id="3.40.1280.10">
    <property type="match status" value="1"/>
</dbReference>
<dbReference type="Pfam" id="PF01746">
    <property type="entry name" value="tRNA_m1G_MT"/>
    <property type="match status" value="1"/>
</dbReference>
<evidence type="ECO:0000313" key="19">
    <source>
        <dbReference type="EMBL" id="OPZ89929.1"/>
    </source>
</evidence>
<keyword evidence="8 15" id="KW-0489">Methyltransferase</keyword>
<evidence type="ECO:0000256" key="13">
    <source>
        <dbReference type="ARBA" id="ARBA00033392"/>
    </source>
</evidence>
<evidence type="ECO:0000259" key="18">
    <source>
        <dbReference type="Pfam" id="PF01746"/>
    </source>
</evidence>
<feature type="binding site" evidence="15 16">
    <location>
        <position position="111"/>
    </location>
    <ligand>
        <name>S-adenosyl-L-methionine</name>
        <dbReference type="ChEBI" id="CHEBI:59789"/>
    </ligand>
</feature>
<keyword evidence="7 15" id="KW-0963">Cytoplasm</keyword>
<evidence type="ECO:0000256" key="6">
    <source>
        <dbReference type="ARBA" id="ARBA00014679"/>
    </source>
</evidence>
<evidence type="ECO:0000256" key="9">
    <source>
        <dbReference type="ARBA" id="ARBA00022679"/>
    </source>
</evidence>
<dbReference type="PANTHER" id="PTHR46417">
    <property type="entry name" value="TRNA (GUANINE-N(1)-)-METHYLTRANSFERASE"/>
    <property type="match status" value="1"/>
</dbReference>
<gene>
    <name evidence="15 19" type="primary">trmD</name>
    <name evidence="19" type="ORF">BWY73_01415</name>
</gene>
<evidence type="ECO:0000256" key="4">
    <source>
        <dbReference type="ARBA" id="ARBA00011738"/>
    </source>
</evidence>
<dbReference type="PIRSF" id="PIRSF000386">
    <property type="entry name" value="tRNA_mtase"/>
    <property type="match status" value="1"/>
</dbReference>
<dbReference type="GO" id="GO:0052906">
    <property type="term" value="F:tRNA (guanine(37)-N1)-methyltransferase activity"/>
    <property type="evidence" value="ECO:0007669"/>
    <property type="project" value="UniProtKB-UniRule"/>
</dbReference>
<evidence type="ECO:0000256" key="14">
    <source>
        <dbReference type="ARBA" id="ARBA00047783"/>
    </source>
</evidence>
<accession>A0A1V5M9P1</accession>
<evidence type="ECO:0000256" key="7">
    <source>
        <dbReference type="ARBA" id="ARBA00022490"/>
    </source>
</evidence>
<evidence type="ECO:0000256" key="2">
    <source>
        <dbReference type="ARBA" id="ARBA00004496"/>
    </source>
</evidence>
<protein>
    <recommendedName>
        <fullName evidence="6 15">tRNA (guanine-N(1)-)-methyltransferase</fullName>
        <ecNumber evidence="5 15">2.1.1.228</ecNumber>
    </recommendedName>
    <alternativeName>
        <fullName evidence="12 15">M1G-methyltransferase</fullName>
    </alternativeName>
    <alternativeName>
        <fullName evidence="13 15">tRNA [GM37] methyltransferase</fullName>
    </alternativeName>
</protein>
<organism evidence="19">
    <name type="scientific">candidate division TA06 bacterium ADurb.Bin417</name>
    <dbReference type="NCBI Taxonomy" id="1852828"/>
    <lineage>
        <taxon>Bacteria</taxon>
        <taxon>Bacteria division TA06</taxon>
    </lineage>
</organism>
<dbReference type="EMBL" id="MWAK01000312">
    <property type="protein sequence ID" value="OPZ89929.1"/>
    <property type="molecule type" value="Genomic_DNA"/>
</dbReference>
<dbReference type="NCBIfam" id="NF000648">
    <property type="entry name" value="PRK00026.1"/>
    <property type="match status" value="1"/>
</dbReference>
<dbReference type="HAMAP" id="MF_00605">
    <property type="entry name" value="TrmD"/>
    <property type="match status" value="1"/>
</dbReference>
<dbReference type="Gene3D" id="1.10.1270.20">
    <property type="entry name" value="tRNA(m1g37)methyltransferase, domain 2"/>
    <property type="match status" value="1"/>
</dbReference>
<dbReference type="InterPro" id="IPR029028">
    <property type="entry name" value="Alpha/beta_knot_MTases"/>
</dbReference>
<dbReference type="NCBIfam" id="TIGR00088">
    <property type="entry name" value="trmD"/>
    <property type="match status" value="1"/>
</dbReference>
<dbReference type="InterPro" id="IPR029026">
    <property type="entry name" value="tRNA_m1G_MTases_N"/>
</dbReference>
<evidence type="ECO:0000256" key="16">
    <source>
        <dbReference type="PIRSR" id="PIRSR000386-1"/>
    </source>
</evidence>
<evidence type="ECO:0000256" key="15">
    <source>
        <dbReference type="HAMAP-Rule" id="MF_00605"/>
    </source>
</evidence>
<evidence type="ECO:0000256" key="5">
    <source>
        <dbReference type="ARBA" id="ARBA00012807"/>
    </source>
</evidence>
<comment type="function">
    <text evidence="1 15 17">Specifically methylates guanosine-37 in various tRNAs.</text>
</comment>
<dbReference type="InterPro" id="IPR002649">
    <property type="entry name" value="tRNA_m1G_MeTrfase_TrmD"/>
</dbReference>
<sequence length="240" mass="26345">MRIDIITIFPEALKPLELSIIGRARSAGRLEIVLHDLRDFTTDRHRKVDDKPFGGGVGMVMMAEPFYRAVNWVRAEAGPGQVVLLSPSGAVFNQARAAGLAAAKHLILLCGHYEGVDARVREFCDLELSIGDYILTSGETAALVVVEAVARLLPGVLSAGAAAEESFSQHLLEWPQYTRPADWRGRPVPPVLIGGHHREIAAWKLRAAEDATRRRRPDLWRRYRAALKAAGHPPAAGKKK</sequence>
<evidence type="ECO:0000256" key="3">
    <source>
        <dbReference type="ARBA" id="ARBA00007630"/>
    </source>
</evidence>
<comment type="catalytic activity">
    <reaction evidence="14 15 17">
        <text>guanosine(37) in tRNA + S-adenosyl-L-methionine = N(1)-methylguanosine(37) in tRNA + S-adenosyl-L-homocysteine + H(+)</text>
        <dbReference type="Rhea" id="RHEA:36899"/>
        <dbReference type="Rhea" id="RHEA-COMP:10145"/>
        <dbReference type="Rhea" id="RHEA-COMP:10147"/>
        <dbReference type="ChEBI" id="CHEBI:15378"/>
        <dbReference type="ChEBI" id="CHEBI:57856"/>
        <dbReference type="ChEBI" id="CHEBI:59789"/>
        <dbReference type="ChEBI" id="CHEBI:73542"/>
        <dbReference type="ChEBI" id="CHEBI:74269"/>
        <dbReference type="EC" id="2.1.1.228"/>
    </reaction>
</comment>
<dbReference type="GO" id="GO:0005829">
    <property type="term" value="C:cytosol"/>
    <property type="evidence" value="ECO:0007669"/>
    <property type="project" value="TreeGrafter"/>
</dbReference>
<evidence type="ECO:0000256" key="17">
    <source>
        <dbReference type="RuleBase" id="RU003464"/>
    </source>
</evidence>
<dbReference type="Proteomes" id="UP000485484">
    <property type="component" value="Unassembled WGS sequence"/>
</dbReference>
<comment type="subunit">
    <text evidence="4 15 17">Homodimer.</text>
</comment>
<evidence type="ECO:0000256" key="12">
    <source>
        <dbReference type="ARBA" id="ARBA00029736"/>
    </source>
</evidence>
<name>A0A1V5M9P1_UNCT6</name>
<comment type="caution">
    <text evidence="19">The sequence shown here is derived from an EMBL/GenBank/DDBJ whole genome shotgun (WGS) entry which is preliminary data.</text>
</comment>
<evidence type="ECO:0000256" key="11">
    <source>
        <dbReference type="ARBA" id="ARBA00022694"/>
    </source>
</evidence>
<evidence type="ECO:0000256" key="1">
    <source>
        <dbReference type="ARBA" id="ARBA00002634"/>
    </source>
</evidence>
<dbReference type="FunFam" id="3.40.1280.10:FF:000001">
    <property type="entry name" value="tRNA (guanine-N(1)-)-methyltransferase"/>
    <property type="match status" value="1"/>
</dbReference>
<keyword evidence="11 15" id="KW-0819">tRNA processing</keyword>
<keyword evidence="9 15" id="KW-0808">Transferase</keyword>
<dbReference type="EC" id="2.1.1.228" evidence="5 15"/>
<reference evidence="19" key="1">
    <citation type="submission" date="2017-02" db="EMBL/GenBank/DDBJ databases">
        <title>Delving into the versatile metabolic prowess of the omnipresent phylum Bacteroidetes.</title>
        <authorList>
            <person name="Nobu M.K."/>
            <person name="Mei R."/>
            <person name="Narihiro T."/>
            <person name="Kuroda K."/>
            <person name="Liu W.-T."/>
        </authorList>
    </citation>
    <scope>NUCLEOTIDE SEQUENCE</scope>
    <source>
        <strain evidence="19">ADurb.Bin417</strain>
    </source>
</reference>
<feature type="binding site" evidence="15 16">
    <location>
        <begin position="130"/>
        <end position="135"/>
    </location>
    <ligand>
        <name>S-adenosyl-L-methionine</name>
        <dbReference type="ChEBI" id="CHEBI:59789"/>
    </ligand>
</feature>
<feature type="domain" description="tRNA methyltransferase TRMD/TRM10-type" evidence="18">
    <location>
        <begin position="1"/>
        <end position="221"/>
    </location>
</feature>
<dbReference type="PANTHER" id="PTHR46417:SF1">
    <property type="entry name" value="TRNA (GUANINE-N(1)-)-METHYLTRANSFERASE"/>
    <property type="match status" value="1"/>
</dbReference>